<accession>A0A6H0UDC5</accession>
<reference evidence="8 9" key="1">
    <citation type="submission" date="2019-12" db="EMBL/GenBank/DDBJ databases">
        <title>Whole genome sequences of Lactococcus raffinolactis strains isolated from sewage.</title>
        <authorList>
            <person name="Ybazeta G."/>
            <person name="Ross M."/>
            <person name="Brabant-Kirwan D."/>
            <person name="Saleh M."/>
            <person name="Dillon J.A."/>
            <person name="Splinter K."/>
            <person name="Nokhbeh R."/>
        </authorList>
    </citation>
    <scope>NUCLEOTIDE SEQUENCE [LARGE SCALE GENOMIC DNA]</scope>
    <source>
        <strain evidence="8 9">Lr_19_5</strain>
    </source>
</reference>
<evidence type="ECO:0000256" key="6">
    <source>
        <dbReference type="ARBA" id="ARBA00023315"/>
    </source>
</evidence>
<dbReference type="GO" id="GO:0016755">
    <property type="term" value="F:aminoacyltransferase activity"/>
    <property type="evidence" value="ECO:0007669"/>
    <property type="project" value="InterPro"/>
</dbReference>
<dbReference type="RefSeq" id="WP_157738470.1">
    <property type="nucleotide sequence ID" value="NZ_CP023392.1"/>
</dbReference>
<keyword evidence="2" id="KW-0963">Cytoplasm</keyword>
<keyword evidence="5" id="KW-0573">Peptidoglycan synthesis</keyword>
<sequence>MDSSQFTVITAAEFSDFVATRDDVHFQQTKAFGDLQDSLGHQPFYLAVKNDKTIVAAMLVTLAKVRFGYLAEAHGNPYFSTVANDNQLLVSGAKALLKKQGVLKLIIHSNQMIEKYDDNWEKVGEFNQDLDAFYQGLGFLEGHLSDFEKGFNYNYSKTLTGFENFAKLEKSYKKNGLQTIKKARKLGIQVYEASYDELADFKKVVDEAGERRNFSTRDLSYYQAVYQAFGDRVKFVLAKLNFQTELVANQSELAGVHKEIEQAQAQNKKKSLDTLHQRVSRLEKFQTELQKLAEMHGDQDVILAAAQFFIMPNDILYMFSGMYDEYREFSAPFLIQDYMLQYAFAHHIDHYHFMGVNAPDNPDQGVLKFKQNFKGYIWQSSGNYELVVKPILNKMTEILKAVIKR</sequence>
<dbReference type="GO" id="GO:0071555">
    <property type="term" value="P:cell wall organization"/>
    <property type="evidence" value="ECO:0007669"/>
    <property type="project" value="UniProtKB-KW"/>
</dbReference>
<evidence type="ECO:0000256" key="5">
    <source>
        <dbReference type="ARBA" id="ARBA00022984"/>
    </source>
</evidence>
<dbReference type="GO" id="GO:0009252">
    <property type="term" value="P:peptidoglycan biosynthetic process"/>
    <property type="evidence" value="ECO:0007669"/>
    <property type="project" value="UniProtKB-KW"/>
</dbReference>
<dbReference type="InterPro" id="IPR016181">
    <property type="entry name" value="Acyl_CoA_acyltransferase"/>
</dbReference>
<dbReference type="Pfam" id="PF02388">
    <property type="entry name" value="FemAB"/>
    <property type="match status" value="1"/>
</dbReference>
<evidence type="ECO:0000313" key="9">
    <source>
        <dbReference type="Proteomes" id="UP000501945"/>
    </source>
</evidence>
<proteinExistence type="inferred from homology"/>
<dbReference type="InterPro" id="IPR050644">
    <property type="entry name" value="PG_Glycine_Bridge_Synth"/>
</dbReference>
<dbReference type="GO" id="GO:0008360">
    <property type="term" value="P:regulation of cell shape"/>
    <property type="evidence" value="ECO:0007669"/>
    <property type="project" value="UniProtKB-KW"/>
</dbReference>
<evidence type="ECO:0000256" key="2">
    <source>
        <dbReference type="ARBA" id="ARBA00022490"/>
    </source>
</evidence>
<dbReference type="InterPro" id="IPR003447">
    <property type="entry name" value="FEMABX"/>
</dbReference>
<evidence type="ECO:0000256" key="1">
    <source>
        <dbReference type="ARBA" id="ARBA00009943"/>
    </source>
</evidence>
<dbReference type="EMBL" id="CP047616">
    <property type="protein sequence ID" value="QIW54141.1"/>
    <property type="molecule type" value="Genomic_DNA"/>
</dbReference>
<protein>
    <submittedName>
        <fullName evidence="8">Peptidoglycan bridge formation glycyltransferase FemA/FemB family protein</fullName>
    </submittedName>
</protein>
<dbReference type="Gene3D" id="3.40.630.30">
    <property type="match status" value="2"/>
</dbReference>
<evidence type="ECO:0000313" key="8">
    <source>
        <dbReference type="EMBL" id="QIW54141.1"/>
    </source>
</evidence>
<dbReference type="SUPFAM" id="SSF55729">
    <property type="entry name" value="Acyl-CoA N-acyltransferases (Nat)"/>
    <property type="match status" value="2"/>
</dbReference>
<keyword evidence="4" id="KW-0133">Cell shape</keyword>
<evidence type="ECO:0000256" key="4">
    <source>
        <dbReference type="ARBA" id="ARBA00022960"/>
    </source>
</evidence>
<name>A0A6H0UDC5_9LACT</name>
<evidence type="ECO:0000256" key="7">
    <source>
        <dbReference type="ARBA" id="ARBA00023316"/>
    </source>
</evidence>
<keyword evidence="3 8" id="KW-0808">Transferase</keyword>
<dbReference type="PANTHER" id="PTHR36174:SF2">
    <property type="entry name" value="AMINOACYLTRANSFERASE FEMA"/>
    <property type="match status" value="1"/>
</dbReference>
<comment type="similarity">
    <text evidence="1">Belongs to the FemABX family.</text>
</comment>
<dbReference type="AlphaFoldDB" id="A0A6H0UDC5"/>
<keyword evidence="6" id="KW-0012">Acyltransferase</keyword>
<evidence type="ECO:0000256" key="3">
    <source>
        <dbReference type="ARBA" id="ARBA00022679"/>
    </source>
</evidence>
<dbReference type="PANTHER" id="PTHR36174">
    <property type="entry name" value="LIPID II:GLYCINE GLYCYLTRANSFERASE"/>
    <property type="match status" value="1"/>
</dbReference>
<dbReference type="PROSITE" id="PS51191">
    <property type="entry name" value="FEMABX"/>
    <property type="match status" value="1"/>
</dbReference>
<organism evidence="8 9">
    <name type="scientific">Pseudolactococcus raffinolactis</name>
    <dbReference type="NCBI Taxonomy" id="1366"/>
    <lineage>
        <taxon>Bacteria</taxon>
        <taxon>Bacillati</taxon>
        <taxon>Bacillota</taxon>
        <taxon>Bacilli</taxon>
        <taxon>Lactobacillales</taxon>
        <taxon>Streptococcaceae</taxon>
        <taxon>Pseudolactococcus</taxon>
    </lineage>
</organism>
<dbReference type="Proteomes" id="UP000501945">
    <property type="component" value="Chromosome"/>
</dbReference>
<dbReference type="Gene3D" id="1.20.58.90">
    <property type="match status" value="1"/>
</dbReference>
<keyword evidence="7" id="KW-0961">Cell wall biogenesis/degradation</keyword>
<gene>
    <name evidence="8" type="ORF">GU336_08315</name>
</gene>